<proteinExistence type="predicted"/>
<name>A0A4V3SHK1_9PEZI</name>
<evidence type="ECO:0000256" key="1">
    <source>
        <dbReference type="SAM" id="MobiDB-lite"/>
    </source>
</evidence>
<organism evidence="2 3">
    <name type="scientific">Ascodesmis nigricans</name>
    <dbReference type="NCBI Taxonomy" id="341454"/>
    <lineage>
        <taxon>Eukaryota</taxon>
        <taxon>Fungi</taxon>
        <taxon>Dikarya</taxon>
        <taxon>Ascomycota</taxon>
        <taxon>Pezizomycotina</taxon>
        <taxon>Pezizomycetes</taxon>
        <taxon>Pezizales</taxon>
        <taxon>Ascodesmidaceae</taxon>
        <taxon>Ascodesmis</taxon>
    </lineage>
</organism>
<evidence type="ECO:0000313" key="2">
    <source>
        <dbReference type="EMBL" id="TGZ76524.1"/>
    </source>
</evidence>
<dbReference type="AlphaFoldDB" id="A0A4V3SHK1"/>
<dbReference type="InParanoid" id="A0A4V3SHK1"/>
<feature type="compositionally biased region" description="Low complexity" evidence="1">
    <location>
        <begin position="23"/>
        <end position="49"/>
    </location>
</feature>
<accession>A0A4V3SHK1</accession>
<feature type="compositionally biased region" description="Low complexity" evidence="1">
    <location>
        <begin position="57"/>
        <end position="95"/>
    </location>
</feature>
<dbReference type="Proteomes" id="UP000298138">
    <property type="component" value="Unassembled WGS sequence"/>
</dbReference>
<feature type="region of interest" description="Disordered" evidence="1">
    <location>
        <begin position="1"/>
        <end position="154"/>
    </location>
</feature>
<gene>
    <name evidence="2" type="ORF">EX30DRAFT_352581</name>
</gene>
<evidence type="ECO:0000313" key="3">
    <source>
        <dbReference type="Proteomes" id="UP000298138"/>
    </source>
</evidence>
<keyword evidence="3" id="KW-1185">Reference proteome</keyword>
<feature type="compositionally biased region" description="Basic and acidic residues" evidence="1">
    <location>
        <begin position="142"/>
        <end position="151"/>
    </location>
</feature>
<dbReference type="EMBL" id="ML220175">
    <property type="protein sequence ID" value="TGZ76524.1"/>
    <property type="molecule type" value="Genomic_DNA"/>
</dbReference>
<sequence length="180" mass="19453">MSASTFSYPVAPHFHQPRRQQRPKLSLQLPTLSLPPALPSLRTPLSPTSRNTQANTRLLSRGGLRLSIPSSYPTSSPSPSSSPSSSDSSSSSSESSESEGDSDSDTPNHRRVAAGGWHPRTPGTGFFPDSCSGSGSGRAARGTRETTGRENRGKRRVGFVEEVRVFYREFEDEVYNARGV</sequence>
<protein>
    <submittedName>
        <fullName evidence="2">Uncharacterized protein</fullName>
    </submittedName>
</protein>
<reference evidence="2 3" key="1">
    <citation type="submission" date="2019-04" db="EMBL/GenBank/DDBJ databases">
        <title>Comparative genomics and transcriptomics to analyze fruiting body development in filamentous ascomycetes.</title>
        <authorList>
            <consortium name="DOE Joint Genome Institute"/>
            <person name="Lutkenhaus R."/>
            <person name="Traeger S."/>
            <person name="Breuer J."/>
            <person name="Kuo A."/>
            <person name="Lipzen A."/>
            <person name="Pangilinan J."/>
            <person name="Dilworth D."/>
            <person name="Sandor L."/>
            <person name="Poggeler S."/>
            <person name="Barry K."/>
            <person name="Grigoriev I.V."/>
            <person name="Nowrousian M."/>
        </authorList>
    </citation>
    <scope>NUCLEOTIDE SEQUENCE [LARGE SCALE GENOMIC DNA]</scope>
    <source>
        <strain evidence="2 3">CBS 389.68</strain>
    </source>
</reference>